<comment type="caution">
    <text evidence="2">The sequence shown here is derived from an EMBL/GenBank/DDBJ whole genome shotgun (WGS) entry which is preliminary data.</text>
</comment>
<name>A0A2U1LW00_ARTAN</name>
<dbReference type="PANTHER" id="PTHR12203">
    <property type="entry name" value="KDEL LYS-ASP-GLU-LEU CONTAINING - RELATED"/>
    <property type="match status" value="1"/>
</dbReference>
<sequence>MAVQQIRKVASRFIQEVVKMDNVYDYMFHLLTAYSTLMKYKPTIPENAIELCSETMAYTS</sequence>
<dbReference type="Pfam" id="PF05686">
    <property type="entry name" value="Glyco_transf_90"/>
    <property type="match status" value="1"/>
</dbReference>
<dbReference type="Proteomes" id="UP000245207">
    <property type="component" value="Unassembled WGS sequence"/>
</dbReference>
<organism evidence="2 3">
    <name type="scientific">Artemisia annua</name>
    <name type="common">Sweet wormwood</name>
    <dbReference type="NCBI Taxonomy" id="35608"/>
    <lineage>
        <taxon>Eukaryota</taxon>
        <taxon>Viridiplantae</taxon>
        <taxon>Streptophyta</taxon>
        <taxon>Embryophyta</taxon>
        <taxon>Tracheophyta</taxon>
        <taxon>Spermatophyta</taxon>
        <taxon>Magnoliopsida</taxon>
        <taxon>eudicotyledons</taxon>
        <taxon>Gunneridae</taxon>
        <taxon>Pentapetalae</taxon>
        <taxon>asterids</taxon>
        <taxon>campanulids</taxon>
        <taxon>Asterales</taxon>
        <taxon>Asteraceae</taxon>
        <taxon>Asteroideae</taxon>
        <taxon>Anthemideae</taxon>
        <taxon>Artemisiinae</taxon>
        <taxon>Artemisia</taxon>
    </lineage>
</organism>
<protein>
    <submittedName>
        <fullName evidence="2">Lipopolysaccharide-modifying protein</fullName>
    </submittedName>
</protein>
<dbReference type="AlphaFoldDB" id="A0A2U1LW00"/>
<dbReference type="OrthoDB" id="202415at2759"/>
<keyword evidence="3" id="KW-1185">Reference proteome</keyword>
<proteinExistence type="predicted"/>
<accession>A0A2U1LW00</accession>
<dbReference type="InterPro" id="IPR006598">
    <property type="entry name" value="CAP10"/>
</dbReference>
<feature type="domain" description="Glycosyl transferase CAP10" evidence="1">
    <location>
        <begin position="3"/>
        <end position="58"/>
    </location>
</feature>
<evidence type="ECO:0000313" key="3">
    <source>
        <dbReference type="Proteomes" id="UP000245207"/>
    </source>
</evidence>
<dbReference type="InterPro" id="IPR051091">
    <property type="entry name" value="O-Glucosyltr/Glycosyltrsf_90"/>
</dbReference>
<dbReference type="PANTHER" id="PTHR12203:SF99">
    <property type="entry name" value="OS04G0534100 PROTEIN"/>
    <property type="match status" value="1"/>
</dbReference>
<evidence type="ECO:0000313" key="2">
    <source>
        <dbReference type="EMBL" id="PWA53171.1"/>
    </source>
</evidence>
<dbReference type="EMBL" id="PKPP01007517">
    <property type="protein sequence ID" value="PWA53171.1"/>
    <property type="molecule type" value="Genomic_DNA"/>
</dbReference>
<gene>
    <name evidence="2" type="ORF">CTI12_AA448110</name>
</gene>
<reference evidence="2 3" key="1">
    <citation type="journal article" date="2018" name="Mol. Plant">
        <title>The genome of Artemisia annua provides insight into the evolution of Asteraceae family and artemisinin biosynthesis.</title>
        <authorList>
            <person name="Shen Q."/>
            <person name="Zhang L."/>
            <person name="Liao Z."/>
            <person name="Wang S."/>
            <person name="Yan T."/>
            <person name="Shi P."/>
            <person name="Liu M."/>
            <person name="Fu X."/>
            <person name="Pan Q."/>
            <person name="Wang Y."/>
            <person name="Lv Z."/>
            <person name="Lu X."/>
            <person name="Zhang F."/>
            <person name="Jiang W."/>
            <person name="Ma Y."/>
            <person name="Chen M."/>
            <person name="Hao X."/>
            <person name="Li L."/>
            <person name="Tang Y."/>
            <person name="Lv G."/>
            <person name="Zhou Y."/>
            <person name="Sun X."/>
            <person name="Brodelius P.E."/>
            <person name="Rose J.K.C."/>
            <person name="Tang K."/>
        </authorList>
    </citation>
    <scope>NUCLEOTIDE SEQUENCE [LARGE SCALE GENOMIC DNA]</scope>
    <source>
        <strain evidence="3">cv. Huhao1</strain>
        <tissue evidence="2">Leaf</tissue>
    </source>
</reference>
<dbReference type="STRING" id="35608.A0A2U1LW00"/>
<evidence type="ECO:0000259" key="1">
    <source>
        <dbReference type="Pfam" id="PF05686"/>
    </source>
</evidence>